<dbReference type="SUPFAM" id="SSF51445">
    <property type="entry name" value="(Trans)glycosidases"/>
    <property type="match status" value="1"/>
</dbReference>
<keyword evidence="3" id="KW-0326">Glycosidase</keyword>
<keyword evidence="8" id="KW-1185">Reference proteome</keyword>
<dbReference type="HOGENOM" id="CLU_009024_0_1_1"/>
<dbReference type="PANTHER" id="PTHR31308:SF6">
    <property type="entry name" value="GLYCOSIDE HYDROLASE FAMILY 5 C-TERMINAL DOMAIN-CONTAINING PROTEIN"/>
    <property type="match status" value="1"/>
</dbReference>
<evidence type="ECO:0000313" key="8">
    <source>
        <dbReference type="Proteomes" id="UP000014064"/>
    </source>
</evidence>
<organism evidence="7 8">
    <name type="scientific">Wallemia ichthyophaga (strain EXF-994 / CBS 113033)</name>
    <dbReference type="NCBI Taxonomy" id="1299270"/>
    <lineage>
        <taxon>Eukaryota</taxon>
        <taxon>Fungi</taxon>
        <taxon>Dikarya</taxon>
        <taxon>Basidiomycota</taxon>
        <taxon>Wallemiomycotina</taxon>
        <taxon>Wallemiomycetes</taxon>
        <taxon>Wallemiales</taxon>
        <taxon>Wallemiaceae</taxon>
        <taxon>Wallemia</taxon>
    </lineage>
</organism>
<evidence type="ECO:0000256" key="1">
    <source>
        <dbReference type="ARBA" id="ARBA00005641"/>
    </source>
</evidence>
<dbReference type="EMBL" id="KE007225">
    <property type="protein sequence ID" value="EOR04142.1"/>
    <property type="molecule type" value="Genomic_DNA"/>
</dbReference>
<dbReference type="InterPro" id="IPR041036">
    <property type="entry name" value="GH5_C"/>
</dbReference>
<evidence type="ECO:0008006" key="9">
    <source>
        <dbReference type="Google" id="ProtNLM"/>
    </source>
</evidence>
<feature type="region of interest" description="Disordered" evidence="4">
    <location>
        <begin position="686"/>
        <end position="721"/>
    </location>
</feature>
<dbReference type="GO" id="GO:1904462">
    <property type="term" value="P:ergosteryl 3-beta-D-glucoside catabolic process"/>
    <property type="evidence" value="ECO:0007669"/>
    <property type="project" value="TreeGrafter"/>
</dbReference>
<protein>
    <recommendedName>
        <fullName evidence="9">Glycosyl hydrolase</fullName>
    </recommendedName>
</protein>
<dbReference type="OrthoDB" id="9971853at2759"/>
<dbReference type="eggNOG" id="ENOG502QPU8">
    <property type="taxonomic scope" value="Eukaryota"/>
</dbReference>
<evidence type="ECO:0000256" key="4">
    <source>
        <dbReference type="SAM" id="MobiDB-lite"/>
    </source>
</evidence>
<dbReference type="Pfam" id="PF00150">
    <property type="entry name" value="Cellulase"/>
    <property type="match status" value="1"/>
</dbReference>
<dbReference type="Pfam" id="PF18564">
    <property type="entry name" value="Glyco_hydro_5_C"/>
    <property type="match status" value="1"/>
</dbReference>
<feature type="compositionally biased region" description="Low complexity" evidence="4">
    <location>
        <begin position="702"/>
        <end position="716"/>
    </location>
</feature>
<evidence type="ECO:0000259" key="5">
    <source>
        <dbReference type="Pfam" id="PF00150"/>
    </source>
</evidence>
<name>R9APJ5_WALI9</name>
<evidence type="ECO:0000259" key="6">
    <source>
        <dbReference type="Pfam" id="PF18564"/>
    </source>
</evidence>
<evidence type="ECO:0000313" key="7">
    <source>
        <dbReference type="EMBL" id="EOR04142.1"/>
    </source>
</evidence>
<reference evidence="8" key="1">
    <citation type="journal article" date="2013" name="BMC Genomics">
        <title>Genome and transcriptome sequencing of the halophilic fungus Wallemia ichthyophaga: haloadaptations present and absent.</title>
        <authorList>
            <person name="Zajc J."/>
            <person name="Liu Y."/>
            <person name="Dai W."/>
            <person name="Yang Z."/>
            <person name="Hu J."/>
            <person name="Gostincar C."/>
            <person name="Gunde-Cimerman N."/>
        </authorList>
    </citation>
    <scope>NUCLEOTIDE SEQUENCE [LARGE SCALE GENOMIC DNA]</scope>
    <source>
        <strain evidence="8">EXF-994 / CBS 113033</strain>
    </source>
</reference>
<dbReference type="GeneID" id="20375172"/>
<dbReference type="KEGG" id="wic:J056_002220"/>
<keyword evidence="2" id="KW-0378">Hydrolase</keyword>
<evidence type="ECO:0000256" key="2">
    <source>
        <dbReference type="ARBA" id="ARBA00022801"/>
    </source>
</evidence>
<gene>
    <name evidence="7" type="ORF">J056_002220</name>
</gene>
<dbReference type="InterPro" id="IPR017853">
    <property type="entry name" value="GH"/>
</dbReference>
<dbReference type="GO" id="GO:0000272">
    <property type="term" value="P:polysaccharide catabolic process"/>
    <property type="evidence" value="ECO:0007669"/>
    <property type="project" value="InterPro"/>
</dbReference>
<dbReference type="Proteomes" id="UP000014064">
    <property type="component" value="Unassembled WGS sequence"/>
</dbReference>
<proteinExistence type="inferred from homology"/>
<feature type="region of interest" description="Disordered" evidence="4">
    <location>
        <begin position="592"/>
        <end position="640"/>
    </location>
</feature>
<dbReference type="InterPro" id="IPR052066">
    <property type="entry name" value="Glycosphingolipid_Hydrolases"/>
</dbReference>
<dbReference type="GO" id="GO:0050295">
    <property type="term" value="F:steryl-beta-glucosidase activity"/>
    <property type="evidence" value="ECO:0007669"/>
    <property type="project" value="TreeGrafter"/>
</dbReference>
<dbReference type="AlphaFoldDB" id="R9APJ5"/>
<dbReference type="RefSeq" id="XP_009266359.1">
    <property type="nucleotide sequence ID" value="XM_009268084.1"/>
</dbReference>
<sequence>MLDTKNGQFTDTYNRSVLLRGVNLADSKIPNDQPTQLSDGFYENAENGSVSYTQRPFPAHSLNSHSNRLKSFGYNCIRYVITWESLEHAGPGIYDENFISHTIHTLRTLKSYGFYVYLDPHQDIWSRFVGGSGAPIWTIHACGMQPRHFTSTNAALIHNEWMDGAHDFPDMIWATNYYRLAAYTIFTLFFAGKTYAPRCIIDGVNIQDYLQTHYFNAYHHLAKAIHNAGDLEDSCVLGWDSMNEPSNGLIGYAHIGHLHPEQKVKLGTCPTPYQAFLLGMGHTTTIQDWDFSSLGPKRRHDVTVRPDGVTAWLSEADEPGGKSRWGWTRHPEWQLGRCIWAQHGVWDDGDDGDDGGVSSGNGSGTGRILQPHYFAPTSSHTTSTLFVDTFWKEFMHKWAECIRSAHPRAILWIAPPVFEPPCYFDEGMLQRRAVLSHHYYDGLTLMTKDWHCFNADSVGLLRGVYASVLFALKLGERAIRRSFARQLGTLKEDVAAMSTYTYPTMIGEIGIPFDMKSTKPRSAPGVRSHDWLYDYSHQSKAMDVSLGACDDTNCLSYTLWSYVSSNTHEWGDGWNGEDLSVWSLDDVGRNAASSRNTGNNHKVGINHPHDDTSALIPLVETNSNSNSNSNADSSSSSASVTANTDCLDGCRAPESFIRPYLQYTVGVPRSMHYSISQRRFEARVGCGRDEKDASDDSDISDANDVSDSSDANNSNNTPQPNYSTQLFIPRFFFTNPLIQVSEGSYEIVHDKVYWSYDLSNRRDKFITVTESPSPTRPNPPIRSVSQSFIDILSNIITKFIR</sequence>
<dbReference type="InterPro" id="IPR001547">
    <property type="entry name" value="Glyco_hydro_5"/>
</dbReference>
<dbReference type="Gene3D" id="3.20.20.80">
    <property type="entry name" value="Glycosidases"/>
    <property type="match status" value="2"/>
</dbReference>
<feature type="domain" description="Glycoside hydrolase family 5 C-terminal" evidence="6">
    <location>
        <begin position="658"/>
        <end position="751"/>
    </location>
</feature>
<dbReference type="OMA" id="MWQTFLT"/>
<feature type="compositionally biased region" description="Acidic residues" evidence="4">
    <location>
        <begin position="692"/>
        <end position="701"/>
    </location>
</feature>
<dbReference type="STRING" id="1299270.R9APJ5"/>
<evidence type="ECO:0000256" key="3">
    <source>
        <dbReference type="ARBA" id="ARBA00023295"/>
    </source>
</evidence>
<dbReference type="PANTHER" id="PTHR31308">
    <property type="match status" value="1"/>
</dbReference>
<accession>R9APJ5</accession>
<comment type="similarity">
    <text evidence="1">Belongs to the glycosyl hydrolase 5 (cellulase A) family.</text>
</comment>
<feature type="domain" description="Glycoside hydrolase family 5" evidence="5">
    <location>
        <begin position="61"/>
        <end position="125"/>
    </location>
</feature>
<feature type="compositionally biased region" description="Low complexity" evidence="4">
    <location>
        <begin position="621"/>
        <end position="640"/>
    </location>
</feature>